<organism evidence="4 5">
    <name type="scientific">Siminovitchia acidinfaciens</name>
    <dbReference type="NCBI Taxonomy" id="2321395"/>
    <lineage>
        <taxon>Bacteria</taxon>
        <taxon>Bacillati</taxon>
        <taxon>Bacillota</taxon>
        <taxon>Bacilli</taxon>
        <taxon>Bacillales</taxon>
        <taxon>Bacillaceae</taxon>
        <taxon>Siminovitchia</taxon>
    </lineage>
</organism>
<feature type="transmembrane region" description="Helical" evidence="2">
    <location>
        <begin position="170"/>
        <end position="190"/>
    </location>
</feature>
<evidence type="ECO:0000256" key="2">
    <source>
        <dbReference type="SAM" id="Phobius"/>
    </source>
</evidence>
<keyword evidence="2" id="KW-0472">Membrane</keyword>
<dbReference type="PANTHER" id="PTHR42709">
    <property type="entry name" value="ALKALINE PHOSPHATASE LIKE PROTEIN"/>
    <property type="match status" value="1"/>
</dbReference>
<dbReference type="Proteomes" id="UP000287156">
    <property type="component" value="Unassembled WGS sequence"/>
</dbReference>
<keyword evidence="2" id="KW-1133">Transmembrane helix</keyword>
<feature type="transmembrane region" description="Helical" evidence="2">
    <location>
        <begin position="136"/>
        <end position="158"/>
    </location>
</feature>
<dbReference type="RefSeq" id="WP_126051361.1">
    <property type="nucleotide sequence ID" value="NZ_QYTV02000006.1"/>
</dbReference>
<evidence type="ECO:0000313" key="4">
    <source>
        <dbReference type="EMBL" id="RST72981.1"/>
    </source>
</evidence>
<dbReference type="Pfam" id="PF09335">
    <property type="entry name" value="VTT_dom"/>
    <property type="match status" value="1"/>
</dbReference>
<evidence type="ECO:0000256" key="1">
    <source>
        <dbReference type="ARBA" id="ARBA00010792"/>
    </source>
</evidence>
<gene>
    <name evidence="4" type="ORF">D4T97_013920</name>
</gene>
<keyword evidence="5" id="KW-1185">Reference proteome</keyword>
<reference evidence="4" key="1">
    <citation type="submission" date="2018-12" db="EMBL/GenBank/DDBJ databases">
        <authorList>
            <person name="Sun L."/>
            <person name="Chen Z."/>
        </authorList>
    </citation>
    <scope>NUCLEOTIDE SEQUENCE [LARGE SCALE GENOMIC DNA]</scope>
    <source>
        <strain evidence="4">3-2-2</strain>
    </source>
</reference>
<sequence>MLREWAIDLLQVLGDYGFIGIAVGLMIEVIPSEIVLGYGGFLIATGKISFFQALIAGVFGGTMAQLFLYWLGMYGGRPFFDRYGKYLFIQSKHLNAAENWFEQHGTVVIFTARFIPVIRHAISIPAGIARMSFSQFTLLTIAAMFPWTVLFLLIGIQLENHWDQIGEHATAYLKPIIGIAITVLLLYFLLKKWRHKRLSKNEK</sequence>
<dbReference type="InterPro" id="IPR051311">
    <property type="entry name" value="DedA_domain"/>
</dbReference>
<comment type="caution">
    <text evidence="4">The sequence shown here is derived from an EMBL/GenBank/DDBJ whole genome shotgun (WGS) entry which is preliminary data.</text>
</comment>
<accession>A0A429XWW3</accession>
<evidence type="ECO:0000259" key="3">
    <source>
        <dbReference type="Pfam" id="PF09335"/>
    </source>
</evidence>
<name>A0A429XWW3_9BACI</name>
<keyword evidence="2" id="KW-0812">Transmembrane</keyword>
<evidence type="ECO:0000313" key="5">
    <source>
        <dbReference type="Proteomes" id="UP000287156"/>
    </source>
</evidence>
<dbReference type="AlphaFoldDB" id="A0A429XWW3"/>
<feature type="domain" description="VTT" evidence="3">
    <location>
        <begin position="30"/>
        <end position="156"/>
    </location>
</feature>
<proteinExistence type="inferred from homology"/>
<dbReference type="InterPro" id="IPR032816">
    <property type="entry name" value="VTT_dom"/>
</dbReference>
<feature type="transmembrane region" description="Helical" evidence="2">
    <location>
        <begin position="12"/>
        <end position="30"/>
    </location>
</feature>
<dbReference type="GO" id="GO:0005886">
    <property type="term" value="C:plasma membrane"/>
    <property type="evidence" value="ECO:0007669"/>
    <property type="project" value="TreeGrafter"/>
</dbReference>
<dbReference type="PANTHER" id="PTHR42709:SF8">
    <property type="entry name" value="UNDECAPRENYL PHOSPHATE TRANSPORTER A"/>
    <property type="match status" value="1"/>
</dbReference>
<dbReference type="OrthoDB" id="9813426at2"/>
<feature type="transmembrane region" description="Helical" evidence="2">
    <location>
        <begin position="50"/>
        <end position="72"/>
    </location>
</feature>
<protein>
    <submittedName>
        <fullName evidence="4">DedA family protein</fullName>
    </submittedName>
</protein>
<dbReference type="EMBL" id="QYTV02000006">
    <property type="protein sequence ID" value="RST72981.1"/>
    <property type="molecule type" value="Genomic_DNA"/>
</dbReference>
<comment type="similarity">
    <text evidence="1">Belongs to the DedA family.</text>
</comment>